<organism evidence="1 2">
    <name type="scientific">Streptomyces kronopolitis</name>
    <dbReference type="NCBI Taxonomy" id="1612435"/>
    <lineage>
        <taxon>Bacteria</taxon>
        <taxon>Bacillati</taxon>
        <taxon>Actinomycetota</taxon>
        <taxon>Actinomycetes</taxon>
        <taxon>Kitasatosporales</taxon>
        <taxon>Streptomycetaceae</taxon>
        <taxon>Streptomyces</taxon>
    </lineage>
</organism>
<dbReference type="Proteomes" id="UP000600080">
    <property type="component" value="Unassembled WGS sequence"/>
</dbReference>
<keyword evidence="2" id="KW-1185">Reference proteome</keyword>
<reference evidence="2" key="1">
    <citation type="journal article" date="2019" name="Int. J. Syst. Evol. Microbiol.">
        <title>The Global Catalogue of Microorganisms (GCM) 10K type strain sequencing project: providing services to taxonomists for standard genome sequencing and annotation.</title>
        <authorList>
            <consortium name="The Broad Institute Genomics Platform"/>
            <consortium name="The Broad Institute Genome Sequencing Center for Infectious Disease"/>
            <person name="Wu L."/>
            <person name="Ma J."/>
        </authorList>
    </citation>
    <scope>NUCLEOTIDE SEQUENCE [LARGE SCALE GENOMIC DNA]</scope>
    <source>
        <strain evidence="2">CGMCC 4.7323</strain>
    </source>
</reference>
<evidence type="ECO:0000313" key="2">
    <source>
        <dbReference type="Proteomes" id="UP000600080"/>
    </source>
</evidence>
<evidence type="ECO:0000313" key="1">
    <source>
        <dbReference type="EMBL" id="GGN49465.1"/>
    </source>
</evidence>
<accession>A0ABQ2JKD4</accession>
<dbReference type="EMBL" id="BMND01000015">
    <property type="protein sequence ID" value="GGN49465.1"/>
    <property type="molecule type" value="Genomic_DNA"/>
</dbReference>
<sequence length="286" mass="30771">MAKFYAESELDGKLTGFRSRGPATLAECLAPGTLWQPVFQMTVMAHTEKGRSVLTGTRRADSNPTHPNVISTPTSMLPLEFARCYAEGITASATETVPVHLTELRADDLRTVVRLPDTAARGVIPDPSSALPFLAGDLLARKLGAETAMEAASRETPLGTCRFSMVGAGFSYVADRPTDDPENPEPLFEPLLMFGAILELDDPAVIPEHTASYKDLCWTSPEDYAEGVRTKRIESFNPKFLDRADEADSDSVTVCARGLCLQTTHKVLTDLVPGSATPGPTTGASR</sequence>
<gene>
    <name evidence="1" type="ORF">GCM10012285_37650</name>
</gene>
<comment type="caution">
    <text evidence="1">The sequence shown here is derived from an EMBL/GenBank/DDBJ whole genome shotgun (WGS) entry which is preliminary data.</text>
</comment>
<proteinExistence type="predicted"/>
<name>A0ABQ2JKD4_9ACTN</name>
<protein>
    <submittedName>
        <fullName evidence="1">Uncharacterized protein</fullName>
    </submittedName>
</protein>